<feature type="compositionally biased region" description="Basic residues" evidence="1">
    <location>
        <begin position="123"/>
        <end position="137"/>
    </location>
</feature>
<feature type="region of interest" description="Disordered" evidence="1">
    <location>
        <begin position="174"/>
        <end position="299"/>
    </location>
</feature>
<dbReference type="PANTHER" id="PTHR16065">
    <property type="entry name" value="COILED-COIL DOMAIN CONTAINING 198"/>
    <property type="match status" value="1"/>
</dbReference>
<dbReference type="AlphaFoldDB" id="A0ABD0M600"/>
<comment type="caution">
    <text evidence="2">The sequence shown here is derived from an EMBL/GenBank/DDBJ whole genome shotgun (WGS) entry which is preliminary data.</text>
</comment>
<dbReference type="InterPro" id="IPR029235">
    <property type="entry name" value="FAME"/>
</dbReference>
<keyword evidence="3" id="KW-1185">Reference proteome</keyword>
<accession>A0ABD0M600</accession>
<feature type="compositionally biased region" description="Basic and acidic residues" evidence="1">
    <location>
        <begin position="174"/>
        <end position="189"/>
    </location>
</feature>
<feature type="region of interest" description="Disordered" evidence="1">
    <location>
        <begin position="106"/>
        <end position="161"/>
    </location>
</feature>
<dbReference type="Proteomes" id="UP001519460">
    <property type="component" value="Unassembled WGS sequence"/>
</dbReference>
<protein>
    <submittedName>
        <fullName evidence="2">Uncharacterized protein</fullName>
    </submittedName>
</protein>
<evidence type="ECO:0000256" key="1">
    <source>
        <dbReference type="SAM" id="MobiDB-lite"/>
    </source>
</evidence>
<feature type="region of interest" description="Disordered" evidence="1">
    <location>
        <begin position="1"/>
        <end position="57"/>
    </location>
</feature>
<organism evidence="2 3">
    <name type="scientific">Batillaria attramentaria</name>
    <dbReference type="NCBI Taxonomy" id="370345"/>
    <lineage>
        <taxon>Eukaryota</taxon>
        <taxon>Metazoa</taxon>
        <taxon>Spiralia</taxon>
        <taxon>Lophotrochozoa</taxon>
        <taxon>Mollusca</taxon>
        <taxon>Gastropoda</taxon>
        <taxon>Caenogastropoda</taxon>
        <taxon>Sorbeoconcha</taxon>
        <taxon>Cerithioidea</taxon>
        <taxon>Batillariidae</taxon>
        <taxon>Batillaria</taxon>
    </lineage>
</organism>
<evidence type="ECO:0000313" key="3">
    <source>
        <dbReference type="Proteomes" id="UP001519460"/>
    </source>
</evidence>
<feature type="compositionally biased region" description="Basic and acidic residues" evidence="1">
    <location>
        <begin position="138"/>
        <end position="149"/>
    </location>
</feature>
<name>A0ABD0M600_9CAEN</name>
<sequence>MGCGSSTVGVAGTNEHTQTVHKGGGDVNKNHHAVNGVKAKQQQHKQEDRNKTIDSNANNVIPVNMTPVKKPVAFDVSLDGQNTEILLNRKPRRLQTLEPLNVPRFSAEQLAEKQRQAEEKREKMRQKRMSASKKSSRRRQELMRAKEFEMEQQLQQEKALDDHLKQAELKREARLKEIQEKQRIRDERARRARERAKKLNAEPQEDTFDVEKDEQFNASDVDSWLGDDDRTTGFGDENSADERIGSGPQKKVREKSGRVRTVASASTVDSYDAAFQRQPHHTKTHSFNAEQNDDDDFFG</sequence>
<dbReference type="PANTHER" id="PTHR16065:SF2">
    <property type="entry name" value="COILED-COIL DOMAIN CONTAINING 198"/>
    <property type="match status" value="1"/>
</dbReference>
<dbReference type="Pfam" id="PF15398">
    <property type="entry name" value="DUF4619"/>
    <property type="match status" value="1"/>
</dbReference>
<gene>
    <name evidence="2" type="ORF">BaRGS_00001783</name>
</gene>
<feature type="compositionally biased region" description="Basic and acidic residues" evidence="1">
    <location>
        <begin position="110"/>
        <end position="122"/>
    </location>
</feature>
<dbReference type="EMBL" id="JACVVK020000005">
    <property type="protein sequence ID" value="KAK7506932.1"/>
    <property type="molecule type" value="Genomic_DNA"/>
</dbReference>
<proteinExistence type="predicted"/>
<evidence type="ECO:0000313" key="2">
    <source>
        <dbReference type="EMBL" id="KAK7506932.1"/>
    </source>
</evidence>
<reference evidence="2 3" key="1">
    <citation type="journal article" date="2023" name="Sci. Data">
        <title>Genome assembly of the Korean intertidal mud-creeper Batillaria attramentaria.</title>
        <authorList>
            <person name="Patra A.K."/>
            <person name="Ho P.T."/>
            <person name="Jun S."/>
            <person name="Lee S.J."/>
            <person name="Kim Y."/>
            <person name="Won Y.J."/>
        </authorList>
    </citation>
    <scope>NUCLEOTIDE SEQUENCE [LARGE SCALE GENOMIC DNA]</scope>
    <source>
        <strain evidence="2">Wonlab-2016</strain>
    </source>
</reference>